<proteinExistence type="inferred from homology"/>
<dbReference type="AlphaFoldDB" id="A0A318JY94"/>
<dbReference type="RefSeq" id="WP_040736052.1">
    <property type="nucleotide sequence ID" value="NZ_QJKF01000012.1"/>
</dbReference>
<dbReference type="CDD" id="cd06558">
    <property type="entry name" value="crotonase-like"/>
    <property type="match status" value="1"/>
</dbReference>
<evidence type="ECO:0000256" key="1">
    <source>
        <dbReference type="ARBA" id="ARBA00005254"/>
    </source>
</evidence>
<dbReference type="Pfam" id="PF00378">
    <property type="entry name" value="ECH_1"/>
    <property type="match status" value="1"/>
</dbReference>
<dbReference type="PANTHER" id="PTHR43802">
    <property type="entry name" value="ENOYL-COA HYDRATASE"/>
    <property type="match status" value="1"/>
</dbReference>
<accession>A0A318JY94</accession>
<comment type="similarity">
    <text evidence="1">Belongs to the enoyl-CoA hydratase/isomerase family.</text>
</comment>
<evidence type="ECO:0000313" key="2">
    <source>
        <dbReference type="EMBL" id="PXX59129.1"/>
    </source>
</evidence>
<evidence type="ECO:0000313" key="3">
    <source>
        <dbReference type="Proteomes" id="UP000247569"/>
    </source>
</evidence>
<reference evidence="2 3" key="1">
    <citation type="submission" date="2018-05" db="EMBL/GenBank/DDBJ databases">
        <title>Genomic Encyclopedia of Type Strains, Phase IV (KMG-IV): sequencing the most valuable type-strain genomes for metagenomic binning, comparative biology and taxonomic classification.</title>
        <authorList>
            <person name="Goeker M."/>
        </authorList>
    </citation>
    <scope>NUCLEOTIDE SEQUENCE [LARGE SCALE GENOMIC DNA]</scope>
    <source>
        <strain evidence="2 3">DSM 44704</strain>
    </source>
</reference>
<dbReference type="Proteomes" id="UP000247569">
    <property type="component" value="Unassembled WGS sequence"/>
</dbReference>
<dbReference type="GO" id="GO:0003824">
    <property type="term" value="F:catalytic activity"/>
    <property type="evidence" value="ECO:0007669"/>
    <property type="project" value="UniProtKB-ARBA"/>
</dbReference>
<dbReference type="InterPro" id="IPR029045">
    <property type="entry name" value="ClpP/crotonase-like_dom_sf"/>
</dbReference>
<comment type="caution">
    <text evidence="2">The sequence shown here is derived from an EMBL/GenBank/DDBJ whole genome shotgun (WGS) entry which is preliminary data.</text>
</comment>
<keyword evidence="3" id="KW-1185">Reference proteome</keyword>
<gene>
    <name evidence="2" type="ORF">DFR70_11246</name>
</gene>
<dbReference type="Gene3D" id="3.90.226.10">
    <property type="entry name" value="2-enoyl-CoA Hydratase, Chain A, domain 1"/>
    <property type="match status" value="1"/>
</dbReference>
<dbReference type="InterPro" id="IPR001753">
    <property type="entry name" value="Enoyl-CoA_hydra/iso"/>
</dbReference>
<sequence>MSEVQARVENGVAVLTLHRPERRNAFTKRMGAALGEYYRAFDADDAVRAIVLTGTPPAFCAGADLGGAADTFAAPADADFSASPVSPPTFELRKPVIAAMNGHAIGIGFTLAMQADIRLVADDASYAVPQVRFGMVPDAMAHWTIQHLAGAAVAADVLLTGRKLDGAEVVRLGLASRSLPAAEVLPAAMTMAHDIATYVAPMSAALCKKLLWDTARHGYGPEQVAALETELHHRVMGTPDAAEGVRAYLAHREPQWSARLSEQWQHGGSTQ</sequence>
<protein>
    <submittedName>
        <fullName evidence="2">Enoyl-CoA hydratase</fullName>
    </submittedName>
</protein>
<dbReference type="EMBL" id="QJKF01000012">
    <property type="protein sequence ID" value="PXX59129.1"/>
    <property type="molecule type" value="Genomic_DNA"/>
</dbReference>
<dbReference type="PANTHER" id="PTHR43802:SF1">
    <property type="entry name" value="IP11341P-RELATED"/>
    <property type="match status" value="1"/>
</dbReference>
<dbReference type="OrthoDB" id="9777711at2"/>
<dbReference type="SUPFAM" id="SSF52096">
    <property type="entry name" value="ClpP/crotonase"/>
    <property type="match status" value="1"/>
</dbReference>
<organism evidence="2 3">
    <name type="scientific">Nocardia tenerifensis</name>
    <dbReference type="NCBI Taxonomy" id="228006"/>
    <lineage>
        <taxon>Bacteria</taxon>
        <taxon>Bacillati</taxon>
        <taxon>Actinomycetota</taxon>
        <taxon>Actinomycetes</taxon>
        <taxon>Mycobacteriales</taxon>
        <taxon>Nocardiaceae</taxon>
        <taxon>Nocardia</taxon>
    </lineage>
</organism>
<name>A0A318JY94_9NOCA</name>
<dbReference type="Gene3D" id="1.10.12.10">
    <property type="entry name" value="Lyase 2-enoyl-coa Hydratase, Chain A, domain 2"/>
    <property type="match status" value="1"/>
</dbReference>
<dbReference type="InterPro" id="IPR014748">
    <property type="entry name" value="Enoyl-CoA_hydra_C"/>
</dbReference>